<name>A0A239TFE1_9FIRM</name>
<dbReference type="EMBL" id="LT906446">
    <property type="protein sequence ID" value="SNU95634.1"/>
    <property type="molecule type" value="Genomic_DNA"/>
</dbReference>
<feature type="transmembrane region" description="Helical" evidence="1">
    <location>
        <begin position="35"/>
        <end position="54"/>
    </location>
</feature>
<protein>
    <recommendedName>
        <fullName evidence="4">DUF340 domain-containing protein</fullName>
    </recommendedName>
</protein>
<proteinExistence type="predicted"/>
<feature type="transmembrane region" description="Helical" evidence="1">
    <location>
        <begin position="66"/>
        <end position="86"/>
    </location>
</feature>
<dbReference type="Proteomes" id="UP000215383">
    <property type="component" value="Chromosome 1"/>
</dbReference>
<evidence type="ECO:0008006" key="4">
    <source>
        <dbReference type="Google" id="ProtNLM"/>
    </source>
</evidence>
<evidence type="ECO:0000256" key="1">
    <source>
        <dbReference type="SAM" id="Phobius"/>
    </source>
</evidence>
<evidence type="ECO:0000313" key="3">
    <source>
        <dbReference type="Proteomes" id="UP000215383"/>
    </source>
</evidence>
<organism evidence="2 3">
    <name type="scientific">Megamonas hypermegale</name>
    <dbReference type="NCBI Taxonomy" id="158847"/>
    <lineage>
        <taxon>Bacteria</taxon>
        <taxon>Bacillati</taxon>
        <taxon>Bacillota</taxon>
        <taxon>Negativicutes</taxon>
        <taxon>Selenomonadales</taxon>
        <taxon>Selenomonadaceae</taxon>
        <taxon>Megamonas</taxon>
    </lineage>
</organism>
<keyword evidence="1" id="KW-0472">Membrane</keyword>
<gene>
    <name evidence="2" type="ORF">SAMEA4364220_00451</name>
</gene>
<dbReference type="GeneID" id="78506484"/>
<dbReference type="RefSeq" id="WP_027889274.1">
    <property type="nucleotide sequence ID" value="NZ_CASFMS010000033.1"/>
</dbReference>
<keyword evidence="3" id="KW-1185">Reference proteome</keyword>
<dbReference type="eggNOG" id="COG2431">
    <property type="taxonomic scope" value="Bacteria"/>
</dbReference>
<reference evidence="2 3" key="1">
    <citation type="submission" date="2017-06" db="EMBL/GenBank/DDBJ databases">
        <authorList>
            <consortium name="Pathogen Informatics"/>
        </authorList>
    </citation>
    <scope>NUCLEOTIDE SEQUENCE [LARGE SCALE GENOMIC DNA]</scope>
    <source>
        <strain evidence="2 3">NCTC10570</strain>
    </source>
</reference>
<keyword evidence="1" id="KW-0812">Transmembrane</keyword>
<dbReference type="OrthoDB" id="27844at909929"/>
<sequence>MIESLIMIVGAIAGYFMLRLKSSTQKNITVLNGKIQIIIVALIIFIMGINLGSIDDFAQKMITMGFQSLIFAIIPTAFSVAIVYFFSRKFIVKGNK</sequence>
<accession>A0A239TFE1</accession>
<evidence type="ECO:0000313" key="2">
    <source>
        <dbReference type="EMBL" id="SNU95634.1"/>
    </source>
</evidence>
<dbReference type="AlphaFoldDB" id="A0A239TFE1"/>
<feature type="transmembrane region" description="Helical" evidence="1">
    <location>
        <begin position="6"/>
        <end position="23"/>
    </location>
</feature>
<keyword evidence="1" id="KW-1133">Transmembrane helix</keyword>